<organism evidence="2 3">
    <name type="scientific">Paeniglutamicibacter kerguelensis</name>
    <dbReference type="NCBI Taxonomy" id="254788"/>
    <lineage>
        <taxon>Bacteria</taxon>
        <taxon>Bacillati</taxon>
        <taxon>Actinomycetota</taxon>
        <taxon>Actinomycetes</taxon>
        <taxon>Micrococcales</taxon>
        <taxon>Micrococcaceae</taxon>
        <taxon>Paeniglutamicibacter</taxon>
    </lineage>
</organism>
<evidence type="ECO:0000313" key="3">
    <source>
        <dbReference type="Proteomes" id="UP001296993"/>
    </source>
</evidence>
<comment type="caution">
    <text evidence="2">The sequence shown here is derived from an EMBL/GenBank/DDBJ whole genome shotgun (WGS) entry which is preliminary data.</text>
</comment>
<feature type="region of interest" description="Disordered" evidence="1">
    <location>
        <begin position="17"/>
        <end position="36"/>
    </location>
</feature>
<protein>
    <submittedName>
        <fullName evidence="2">Molybdopterin converting factor small subunit</fullName>
    </submittedName>
</protein>
<accession>A0ABS4XBV2</accession>
<dbReference type="Proteomes" id="UP001296993">
    <property type="component" value="Unassembled WGS sequence"/>
</dbReference>
<dbReference type="InterPro" id="IPR003749">
    <property type="entry name" value="ThiS/MoaD-like"/>
</dbReference>
<evidence type="ECO:0000256" key="1">
    <source>
        <dbReference type="SAM" id="MobiDB-lite"/>
    </source>
</evidence>
<gene>
    <name evidence="2" type="ORF">JOF47_000690</name>
</gene>
<dbReference type="EMBL" id="JAGIOF010000001">
    <property type="protein sequence ID" value="MBP2385179.1"/>
    <property type="molecule type" value="Genomic_DNA"/>
</dbReference>
<evidence type="ECO:0000313" key="2">
    <source>
        <dbReference type="EMBL" id="MBP2385179.1"/>
    </source>
</evidence>
<reference evidence="2 3" key="1">
    <citation type="submission" date="2021-03" db="EMBL/GenBank/DDBJ databases">
        <title>Sequencing the genomes of 1000 actinobacteria strains.</title>
        <authorList>
            <person name="Klenk H.-P."/>
        </authorList>
    </citation>
    <scope>NUCLEOTIDE SEQUENCE [LARGE SCALE GENOMIC DNA]</scope>
    <source>
        <strain evidence="2 3">DSM 15797</strain>
    </source>
</reference>
<dbReference type="Pfam" id="PF02597">
    <property type="entry name" value="ThiS"/>
    <property type="match status" value="1"/>
</dbReference>
<dbReference type="SUPFAM" id="SSF54285">
    <property type="entry name" value="MoaD/ThiS"/>
    <property type="match status" value="1"/>
</dbReference>
<dbReference type="RefSeq" id="WP_209995951.1">
    <property type="nucleotide sequence ID" value="NZ_BAAAJY010000012.1"/>
</dbReference>
<sequence>MRIRYFAAAAQAAGTHEEHLDLDELPAGTPDNDGEATLGQVLDLLSAREPLSAPVSGDLLVRRTTALGTVLLRCSFLINGVNEQDRSRTLKPTDELDVLPPFAGG</sequence>
<dbReference type="InterPro" id="IPR016155">
    <property type="entry name" value="Mopterin_synth/thiamin_S_b"/>
</dbReference>
<proteinExistence type="predicted"/>
<keyword evidence="3" id="KW-1185">Reference proteome</keyword>
<dbReference type="InterPro" id="IPR012675">
    <property type="entry name" value="Beta-grasp_dom_sf"/>
</dbReference>
<dbReference type="Gene3D" id="3.10.20.30">
    <property type="match status" value="1"/>
</dbReference>
<name>A0ABS4XBV2_9MICC</name>
<dbReference type="CDD" id="cd17040">
    <property type="entry name" value="Ubl_MoaD_like"/>
    <property type="match status" value="1"/>
</dbReference>